<dbReference type="InterPro" id="IPR051095">
    <property type="entry name" value="Dros_DevTransReg"/>
</dbReference>
<feature type="compositionally biased region" description="Polar residues" evidence="3">
    <location>
        <begin position="341"/>
        <end position="352"/>
    </location>
</feature>
<gene>
    <name evidence="6" type="primary">bab2_8</name>
    <name evidence="5" type="synonym">bab2_9</name>
    <name evidence="6" type="ORF">CM83_41272</name>
    <name evidence="5" type="ORF">CM83_41280</name>
</gene>
<accession>A0A0A9XPR3</accession>
<organism evidence="6">
    <name type="scientific">Lygus hesperus</name>
    <name type="common">Western plant bug</name>
    <dbReference type="NCBI Taxonomy" id="30085"/>
    <lineage>
        <taxon>Eukaryota</taxon>
        <taxon>Metazoa</taxon>
        <taxon>Ecdysozoa</taxon>
        <taxon>Arthropoda</taxon>
        <taxon>Hexapoda</taxon>
        <taxon>Insecta</taxon>
        <taxon>Pterygota</taxon>
        <taxon>Neoptera</taxon>
        <taxon>Paraneoptera</taxon>
        <taxon>Hemiptera</taxon>
        <taxon>Heteroptera</taxon>
        <taxon>Panheteroptera</taxon>
        <taxon>Cimicomorpha</taxon>
        <taxon>Miridae</taxon>
        <taxon>Mirini</taxon>
        <taxon>Lygus</taxon>
    </lineage>
</organism>
<feature type="compositionally biased region" description="Pro residues" evidence="3">
    <location>
        <begin position="245"/>
        <end position="256"/>
    </location>
</feature>
<feature type="compositionally biased region" description="Basic and acidic residues" evidence="3">
    <location>
        <begin position="178"/>
        <end position="206"/>
    </location>
</feature>
<protein>
    <submittedName>
        <fullName evidence="6">Protein bric-a-brac 2</fullName>
    </submittedName>
</protein>
<dbReference type="GO" id="GO:0005634">
    <property type="term" value="C:nucleus"/>
    <property type="evidence" value="ECO:0007669"/>
    <property type="project" value="UniProtKB-SubCell"/>
</dbReference>
<dbReference type="InterPro" id="IPR011333">
    <property type="entry name" value="SKP1/BTB/POZ_sf"/>
</dbReference>
<evidence type="ECO:0000313" key="6">
    <source>
        <dbReference type="EMBL" id="JAG22722.1"/>
    </source>
</evidence>
<reference evidence="6" key="2">
    <citation type="submission" date="2014-07" db="EMBL/GenBank/DDBJ databases">
        <authorList>
            <person name="Hull J."/>
        </authorList>
    </citation>
    <scope>NUCLEOTIDE SEQUENCE</scope>
</reference>
<dbReference type="PROSITE" id="PS50097">
    <property type="entry name" value="BTB"/>
    <property type="match status" value="1"/>
</dbReference>
<evidence type="ECO:0000256" key="2">
    <source>
        <dbReference type="ARBA" id="ARBA00023242"/>
    </source>
</evidence>
<dbReference type="GO" id="GO:0006357">
    <property type="term" value="P:regulation of transcription by RNA polymerase II"/>
    <property type="evidence" value="ECO:0007669"/>
    <property type="project" value="TreeGrafter"/>
</dbReference>
<comment type="subcellular location">
    <subcellularLocation>
        <location evidence="1">Nucleus</location>
    </subcellularLocation>
</comment>
<feature type="compositionally biased region" description="Low complexity" evidence="3">
    <location>
        <begin position="223"/>
        <end position="234"/>
    </location>
</feature>
<dbReference type="Pfam" id="PF00651">
    <property type="entry name" value="BTB"/>
    <property type="match status" value="1"/>
</dbReference>
<sequence length="504" mass="55343">MAVQQFCLRWNNHLPNFISVFTNLLTKELLVDVTLAAEGKQLQAHKVVLSACSTYFQSLFTSNPCQHPIVILKDIKFADLKTMVDFMYYGEVNVSQDQLPAILKTAETLKVKGLAEMPEQLSLSKSISSDKCESPSPISPSVLRRKRLRKSSTGSGSEQTSEDTAASGSTDLVVPSPVKHESEEGVVRHEASTESEHARESSHSFEEETVAPPRNLSEEGENSSTSNIRWSSSSEDNRAGTSCTPLPPQVVEPPQTPTMGSKRGRLLMRQHRIKKESEAAGDAEGCYETYRIERQHSEPTPNLLSVPSQHSYLIKQNSSPHLTTPSTSSSVGPPSPATGHAPSTPTLENTPITYGKLRAEDLRKLEDFRRTFASAGSTIHPKTPVEEPVRHATIVMSTSQPSCPAISTISEKEPCTEGRSCHCPVLRSGPALGCNYCWNTIDNHGRILRRKTKYHCPECQTNLCIVPCFQAYHERHSANNNPPSNTKDGQPSSGIPTIMKTTSL</sequence>
<name>A0A0A9XPR3_LYGHE</name>
<dbReference type="CDD" id="cd18315">
    <property type="entry name" value="BTB_POZ_BAB-like"/>
    <property type="match status" value="1"/>
</dbReference>
<evidence type="ECO:0000256" key="3">
    <source>
        <dbReference type="SAM" id="MobiDB-lite"/>
    </source>
</evidence>
<evidence type="ECO:0000313" key="5">
    <source>
        <dbReference type="EMBL" id="JAG22718.1"/>
    </source>
</evidence>
<reference evidence="6" key="1">
    <citation type="journal article" date="2014" name="PLoS ONE">
        <title>Transcriptome-Based Identification of ABC Transporters in the Western Tarnished Plant Bug Lygus hesperus.</title>
        <authorList>
            <person name="Hull J.J."/>
            <person name="Chaney K."/>
            <person name="Geib S.M."/>
            <person name="Fabrick J.A."/>
            <person name="Brent C.S."/>
            <person name="Walsh D."/>
            <person name="Lavine L.C."/>
        </authorList>
    </citation>
    <scope>NUCLEOTIDE SEQUENCE</scope>
</reference>
<dbReference type="PANTHER" id="PTHR23110:SF81">
    <property type="entry name" value="BTB-PROTEIN-VII, ISOFORM F-RELATED"/>
    <property type="match status" value="1"/>
</dbReference>
<feature type="region of interest" description="Disordered" evidence="3">
    <location>
        <begin position="317"/>
        <end position="353"/>
    </location>
</feature>
<keyword evidence="2" id="KW-0539">Nucleus</keyword>
<dbReference type="EMBL" id="GBHO01020882">
    <property type="protein sequence ID" value="JAG22722.1"/>
    <property type="molecule type" value="Transcribed_RNA"/>
</dbReference>
<dbReference type="InterPro" id="IPR000210">
    <property type="entry name" value="BTB/POZ_dom"/>
</dbReference>
<dbReference type="EMBL" id="GBHO01020886">
    <property type="protein sequence ID" value="JAG22718.1"/>
    <property type="molecule type" value="Transcribed_RNA"/>
</dbReference>
<dbReference type="AlphaFoldDB" id="A0A0A9XPR3"/>
<dbReference type="PANTHER" id="PTHR23110">
    <property type="entry name" value="BTB DOMAIN TRANSCRIPTION FACTOR"/>
    <property type="match status" value="1"/>
</dbReference>
<feature type="region of interest" description="Disordered" evidence="3">
    <location>
        <begin position="479"/>
        <end position="504"/>
    </location>
</feature>
<proteinExistence type="predicted"/>
<feature type="compositionally biased region" description="Low complexity" evidence="3">
    <location>
        <begin position="318"/>
        <end position="332"/>
    </location>
</feature>
<evidence type="ECO:0000256" key="1">
    <source>
        <dbReference type="ARBA" id="ARBA00004123"/>
    </source>
</evidence>
<evidence type="ECO:0000259" key="4">
    <source>
        <dbReference type="PROSITE" id="PS50097"/>
    </source>
</evidence>
<feature type="region of interest" description="Disordered" evidence="3">
    <location>
        <begin position="125"/>
        <end position="264"/>
    </location>
</feature>
<dbReference type="Gene3D" id="3.30.710.10">
    <property type="entry name" value="Potassium Channel Kv1.1, Chain A"/>
    <property type="match status" value="1"/>
</dbReference>
<feature type="domain" description="BTB" evidence="4">
    <location>
        <begin position="31"/>
        <end position="96"/>
    </location>
</feature>
<dbReference type="SMART" id="SM00225">
    <property type="entry name" value="BTB"/>
    <property type="match status" value="1"/>
</dbReference>
<dbReference type="SUPFAM" id="SSF54695">
    <property type="entry name" value="POZ domain"/>
    <property type="match status" value="1"/>
</dbReference>